<keyword evidence="4" id="KW-0472">Membrane</keyword>
<evidence type="ECO:0000256" key="2">
    <source>
        <dbReference type="ARBA" id="ARBA00022692"/>
    </source>
</evidence>
<name>A0A2N8REU5_STUST</name>
<evidence type="ECO:0000313" key="6">
    <source>
        <dbReference type="Proteomes" id="UP000236003"/>
    </source>
</evidence>
<comment type="caution">
    <text evidence="5">The sequence shown here is derived from an EMBL/GenBank/DDBJ whole genome shotgun (WGS) entry which is preliminary data.</text>
</comment>
<dbReference type="Proteomes" id="UP000236003">
    <property type="component" value="Unassembled WGS sequence"/>
</dbReference>
<evidence type="ECO:0000313" key="5">
    <source>
        <dbReference type="EMBL" id="PNF59591.1"/>
    </source>
</evidence>
<sequence>MPFGKFFPSPLSDLAVQVAGASAETYSLASQTESELRQQRGETDMTATAVTQMTASISEVAGHVQHTAEEARTANALADDGDRVAASSREAAAEEQAHVAEDIARQVTRIAVTTDSNVSKADLTMQRGRDLECAAHGLRALVERFNR</sequence>
<protein>
    <recommendedName>
        <fullName evidence="7">Methyl-accepting chemotaxis protein</fullName>
    </recommendedName>
</protein>
<evidence type="ECO:0000256" key="3">
    <source>
        <dbReference type="ARBA" id="ARBA00022989"/>
    </source>
</evidence>
<dbReference type="PANTHER" id="PTHR32089:SF119">
    <property type="entry name" value="METHYL-ACCEPTING CHEMOTAXIS PROTEIN CTPL"/>
    <property type="match status" value="1"/>
</dbReference>
<evidence type="ECO:0000256" key="4">
    <source>
        <dbReference type="ARBA" id="ARBA00023136"/>
    </source>
</evidence>
<comment type="subcellular location">
    <subcellularLocation>
        <location evidence="1">Membrane</location>
        <topology evidence="1">Multi-pass membrane protein</topology>
    </subcellularLocation>
</comment>
<organism evidence="5 6">
    <name type="scientific">Stutzerimonas stutzeri</name>
    <name type="common">Pseudomonas stutzeri</name>
    <dbReference type="NCBI Taxonomy" id="316"/>
    <lineage>
        <taxon>Bacteria</taxon>
        <taxon>Pseudomonadati</taxon>
        <taxon>Pseudomonadota</taxon>
        <taxon>Gammaproteobacteria</taxon>
        <taxon>Pseudomonadales</taxon>
        <taxon>Pseudomonadaceae</taxon>
        <taxon>Stutzerimonas</taxon>
    </lineage>
</organism>
<dbReference type="SUPFAM" id="SSF58104">
    <property type="entry name" value="Methyl-accepting chemotaxis protein (MCP) signaling domain"/>
    <property type="match status" value="1"/>
</dbReference>
<dbReference type="AlphaFoldDB" id="A0A2N8REU5"/>
<accession>A0A2N8REU5</accession>
<reference evidence="5 6" key="1">
    <citation type="submission" date="2018-01" db="EMBL/GenBank/DDBJ databases">
        <title>Denitrification phenotypes of diverse strains of Pseudomonas stutzeri.</title>
        <authorList>
            <person name="Milligan D.A."/>
            <person name="Bergaust L."/>
            <person name="Bakken L.R."/>
            <person name="Frostegard A."/>
        </authorList>
    </citation>
    <scope>NUCLEOTIDE SEQUENCE [LARGE SCALE GENOMIC DNA]</scope>
    <source>
        <strain evidence="5 6">CCUG 44592</strain>
    </source>
</reference>
<keyword evidence="2" id="KW-0812">Transmembrane</keyword>
<dbReference type="EMBL" id="POUM01000008">
    <property type="protein sequence ID" value="PNF59591.1"/>
    <property type="molecule type" value="Genomic_DNA"/>
</dbReference>
<dbReference type="PANTHER" id="PTHR32089">
    <property type="entry name" value="METHYL-ACCEPTING CHEMOTAXIS PROTEIN MCPB"/>
    <property type="match status" value="1"/>
</dbReference>
<evidence type="ECO:0000256" key="1">
    <source>
        <dbReference type="ARBA" id="ARBA00004141"/>
    </source>
</evidence>
<dbReference type="RefSeq" id="WP_102820642.1">
    <property type="nucleotide sequence ID" value="NZ_JAMOHR010000008.1"/>
</dbReference>
<keyword evidence="3" id="KW-1133">Transmembrane helix</keyword>
<proteinExistence type="predicted"/>
<evidence type="ECO:0008006" key="7">
    <source>
        <dbReference type="Google" id="ProtNLM"/>
    </source>
</evidence>
<dbReference type="GO" id="GO:0016020">
    <property type="term" value="C:membrane"/>
    <property type="evidence" value="ECO:0007669"/>
    <property type="project" value="UniProtKB-SubCell"/>
</dbReference>
<gene>
    <name evidence="5" type="ORF">CXK99_11305</name>
</gene>